<reference evidence="1" key="1">
    <citation type="submission" date="2014-07" db="EMBL/GenBank/DDBJ databases">
        <title>Identification of a novel salt tolerance gene in wild soybean by whole-genome sequencing.</title>
        <authorList>
            <person name="Lam H.-M."/>
            <person name="Qi X."/>
            <person name="Li M.-W."/>
            <person name="Liu X."/>
            <person name="Xie M."/>
            <person name="Ni M."/>
            <person name="Xu X."/>
        </authorList>
    </citation>
    <scope>NUCLEOTIDE SEQUENCE [LARGE SCALE GENOMIC DNA]</scope>
    <source>
        <tissue evidence="1">Root</tissue>
    </source>
</reference>
<name>A0A0B2Q3J4_GLYSO</name>
<dbReference type="PANTHER" id="PTHR33116:SF78">
    <property type="entry name" value="OS12G0587133 PROTEIN"/>
    <property type="match status" value="1"/>
</dbReference>
<sequence>ENIHVLKALLRGFELASGLKINFAKSQFGIIGGGVNWALEAANILQCRQLDYPFLYLGIPIGANPSSQLVWEPLITKFKSKLAKWAQRDISMAGKITLINSVLNALPIYLLSFYK</sequence>
<gene>
    <name evidence="1" type="ORF">glysoja_045014</name>
</gene>
<accession>A0A0B2Q3J4</accession>
<feature type="non-terminal residue" evidence="1">
    <location>
        <position position="115"/>
    </location>
</feature>
<proteinExistence type="predicted"/>
<organism evidence="1">
    <name type="scientific">Glycine soja</name>
    <name type="common">Wild soybean</name>
    <dbReference type="NCBI Taxonomy" id="3848"/>
    <lineage>
        <taxon>Eukaryota</taxon>
        <taxon>Viridiplantae</taxon>
        <taxon>Streptophyta</taxon>
        <taxon>Embryophyta</taxon>
        <taxon>Tracheophyta</taxon>
        <taxon>Spermatophyta</taxon>
        <taxon>Magnoliopsida</taxon>
        <taxon>eudicotyledons</taxon>
        <taxon>Gunneridae</taxon>
        <taxon>Pentapetalae</taxon>
        <taxon>rosids</taxon>
        <taxon>fabids</taxon>
        <taxon>Fabales</taxon>
        <taxon>Fabaceae</taxon>
        <taxon>Papilionoideae</taxon>
        <taxon>50 kb inversion clade</taxon>
        <taxon>NPAAA clade</taxon>
        <taxon>indigoferoid/millettioid clade</taxon>
        <taxon>Phaseoleae</taxon>
        <taxon>Glycine</taxon>
        <taxon>Glycine subgen. Soja</taxon>
    </lineage>
</organism>
<evidence type="ECO:0000313" key="1">
    <source>
        <dbReference type="EMBL" id="KHN14579.1"/>
    </source>
</evidence>
<evidence type="ECO:0008006" key="2">
    <source>
        <dbReference type="Google" id="ProtNLM"/>
    </source>
</evidence>
<dbReference type="AlphaFoldDB" id="A0A0B2Q3J4"/>
<dbReference type="EMBL" id="KN661637">
    <property type="protein sequence ID" value="KHN14579.1"/>
    <property type="molecule type" value="Genomic_DNA"/>
</dbReference>
<dbReference type="Proteomes" id="UP000053555">
    <property type="component" value="Unassembled WGS sequence"/>
</dbReference>
<protein>
    <recommendedName>
        <fullName evidence="2">Reverse transcriptase domain-containing protein</fullName>
    </recommendedName>
</protein>
<dbReference type="PANTHER" id="PTHR33116">
    <property type="entry name" value="REVERSE TRANSCRIPTASE ZINC-BINDING DOMAIN-CONTAINING PROTEIN-RELATED-RELATED"/>
    <property type="match status" value="1"/>
</dbReference>
<feature type="non-terminal residue" evidence="1">
    <location>
        <position position="1"/>
    </location>
</feature>